<reference evidence="2" key="1">
    <citation type="journal article" date="2019" name="Int. J. Syst. Evol. Microbiol.">
        <title>The Global Catalogue of Microorganisms (GCM) 10K type strain sequencing project: providing services to taxonomists for standard genome sequencing and annotation.</title>
        <authorList>
            <consortium name="The Broad Institute Genomics Platform"/>
            <consortium name="The Broad Institute Genome Sequencing Center for Infectious Disease"/>
            <person name="Wu L."/>
            <person name="Ma J."/>
        </authorList>
    </citation>
    <scope>NUCLEOTIDE SEQUENCE [LARGE SCALE GENOMIC DNA]</scope>
    <source>
        <strain evidence="2">JCM 30742</strain>
    </source>
</reference>
<keyword evidence="2" id="KW-1185">Reference proteome</keyword>
<dbReference type="EMBL" id="BAABEO010000009">
    <property type="protein sequence ID" value="GAA3676265.1"/>
    <property type="molecule type" value="Genomic_DNA"/>
</dbReference>
<comment type="caution">
    <text evidence="1">The sequence shown here is derived from an EMBL/GenBank/DDBJ whole genome shotgun (WGS) entry which is preliminary data.</text>
</comment>
<name>A0ABP7C153_9MICC</name>
<organism evidence="1 2">
    <name type="scientific">Arthrobacter ginkgonis</name>
    <dbReference type="NCBI Taxonomy" id="1630594"/>
    <lineage>
        <taxon>Bacteria</taxon>
        <taxon>Bacillati</taxon>
        <taxon>Actinomycetota</taxon>
        <taxon>Actinomycetes</taxon>
        <taxon>Micrococcales</taxon>
        <taxon>Micrococcaceae</taxon>
        <taxon>Arthrobacter</taxon>
    </lineage>
</organism>
<protein>
    <submittedName>
        <fullName evidence="1">Uncharacterized protein</fullName>
    </submittedName>
</protein>
<evidence type="ECO:0000313" key="2">
    <source>
        <dbReference type="Proteomes" id="UP001500752"/>
    </source>
</evidence>
<gene>
    <name evidence="1" type="ORF">GCM10023081_13200</name>
</gene>
<sequence length="74" mass="7490">MDGGVLVPLPMPRNGTVGGIGKTFADHHILGDVAPRLVPRSGLGNPQGPAGSQIRDQLALGRALALDAKAVRSG</sequence>
<accession>A0ABP7C153</accession>
<dbReference type="Proteomes" id="UP001500752">
    <property type="component" value="Unassembled WGS sequence"/>
</dbReference>
<evidence type="ECO:0000313" key="1">
    <source>
        <dbReference type="EMBL" id="GAA3676265.1"/>
    </source>
</evidence>
<proteinExistence type="predicted"/>